<dbReference type="GO" id="GO:0006338">
    <property type="term" value="P:chromatin remodeling"/>
    <property type="evidence" value="ECO:0007669"/>
    <property type="project" value="UniProtKB-ARBA"/>
</dbReference>
<feature type="compositionally biased region" description="Acidic residues" evidence="13">
    <location>
        <begin position="494"/>
        <end position="521"/>
    </location>
</feature>
<dbReference type="PROSITE" id="PS51204">
    <property type="entry name" value="HSA"/>
    <property type="match status" value="1"/>
</dbReference>
<dbReference type="FunFam" id="3.40.50.300:FF:000529">
    <property type="entry name" value="helicase SRCAP isoform X1"/>
    <property type="match status" value="1"/>
</dbReference>
<dbReference type="Pfam" id="PF00176">
    <property type="entry name" value="SNF2-rel_dom"/>
    <property type="match status" value="1"/>
</dbReference>
<evidence type="ECO:0000313" key="17">
    <source>
        <dbReference type="Ensembl" id="ENSECRP00000017223.1"/>
    </source>
</evidence>
<dbReference type="Gene3D" id="3.40.50.10810">
    <property type="entry name" value="Tandem AAA-ATPase domain"/>
    <property type="match status" value="1"/>
</dbReference>
<evidence type="ECO:0000256" key="5">
    <source>
        <dbReference type="ARBA" id="ARBA00022801"/>
    </source>
</evidence>
<keyword evidence="4" id="KW-0547">Nucleotide-binding</keyword>
<feature type="region of interest" description="Disordered" evidence="13">
    <location>
        <begin position="2142"/>
        <end position="2179"/>
    </location>
</feature>
<feature type="compositionally biased region" description="Polar residues" evidence="13">
    <location>
        <begin position="3358"/>
        <end position="3369"/>
    </location>
</feature>
<feature type="compositionally biased region" description="Basic and acidic residues" evidence="13">
    <location>
        <begin position="3208"/>
        <end position="3228"/>
    </location>
</feature>
<feature type="compositionally biased region" description="Polar residues" evidence="13">
    <location>
        <begin position="3290"/>
        <end position="3308"/>
    </location>
</feature>
<feature type="compositionally biased region" description="Low complexity" evidence="13">
    <location>
        <begin position="291"/>
        <end position="306"/>
    </location>
</feature>
<evidence type="ECO:0000256" key="2">
    <source>
        <dbReference type="ARBA" id="ARBA00009220"/>
    </source>
</evidence>
<feature type="compositionally biased region" description="Low complexity" evidence="13">
    <location>
        <begin position="2951"/>
        <end position="2961"/>
    </location>
</feature>
<evidence type="ECO:0000313" key="18">
    <source>
        <dbReference type="Proteomes" id="UP000694620"/>
    </source>
</evidence>
<comment type="similarity">
    <text evidence="2">Belongs to the SNF2/RAD54 helicase family. SWR1 subfamily.</text>
</comment>
<feature type="region of interest" description="Disordered" evidence="13">
    <location>
        <begin position="2692"/>
        <end position="2757"/>
    </location>
</feature>
<feature type="compositionally biased region" description="Pro residues" evidence="13">
    <location>
        <begin position="1562"/>
        <end position="1571"/>
    </location>
</feature>
<dbReference type="GO" id="GO:0004386">
    <property type="term" value="F:helicase activity"/>
    <property type="evidence" value="ECO:0007669"/>
    <property type="project" value="UniProtKB-KW"/>
</dbReference>
<dbReference type="CDD" id="cd18003">
    <property type="entry name" value="DEXQc_SRCAP"/>
    <property type="match status" value="1"/>
</dbReference>
<feature type="region of interest" description="Disordered" evidence="13">
    <location>
        <begin position="283"/>
        <end position="463"/>
    </location>
</feature>
<keyword evidence="3" id="KW-0597">Phosphoprotein</keyword>
<reference evidence="17" key="2">
    <citation type="submission" date="2025-08" db="UniProtKB">
        <authorList>
            <consortium name="Ensembl"/>
        </authorList>
    </citation>
    <scope>IDENTIFICATION</scope>
</reference>
<feature type="compositionally biased region" description="Basic and acidic residues" evidence="13">
    <location>
        <begin position="334"/>
        <end position="348"/>
    </location>
</feature>
<evidence type="ECO:0000256" key="8">
    <source>
        <dbReference type="ARBA" id="ARBA00022853"/>
    </source>
</evidence>
<feature type="compositionally biased region" description="Pro residues" evidence="13">
    <location>
        <begin position="1580"/>
        <end position="1596"/>
    </location>
</feature>
<evidence type="ECO:0000256" key="1">
    <source>
        <dbReference type="ARBA" id="ARBA00004123"/>
    </source>
</evidence>
<feature type="region of interest" description="Disordered" evidence="13">
    <location>
        <begin position="3446"/>
        <end position="3603"/>
    </location>
</feature>
<feature type="compositionally biased region" description="Basic and acidic residues" evidence="13">
    <location>
        <begin position="2142"/>
        <end position="2162"/>
    </location>
</feature>
<feature type="compositionally biased region" description="Polar residues" evidence="13">
    <location>
        <begin position="1538"/>
        <end position="1547"/>
    </location>
</feature>
<feature type="compositionally biased region" description="Acidic residues" evidence="13">
    <location>
        <begin position="531"/>
        <end position="540"/>
    </location>
</feature>
<feature type="region of interest" description="Disordered" evidence="13">
    <location>
        <begin position="1399"/>
        <end position="1430"/>
    </location>
</feature>
<feature type="compositionally biased region" description="Low complexity" evidence="13">
    <location>
        <begin position="2820"/>
        <end position="2830"/>
    </location>
</feature>
<feature type="domain" description="Helicase C-terminal" evidence="15">
    <location>
        <begin position="1837"/>
        <end position="1990"/>
    </location>
</feature>
<dbReference type="GO" id="GO:0010557">
    <property type="term" value="P:positive regulation of macromolecule biosynthetic process"/>
    <property type="evidence" value="ECO:0007669"/>
    <property type="project" value="UniProtKB-ARBA"/>
</dbReference>
<dbReference type="Pfam" id="PF07529">
    <property type="entry name" value="HSA"/>
    <property type="match status" value="1"/>
</dbReference>
<keyword evidence="11" id="KW-0804">Transcription</keyword>
<keyword evidence="7" id="KW-0067">ATP-binding</keyword>
<feature type="compositionally biased region" description="Basic residues" evidence="13">
    <location>
        <begin position="3229"/>
        <end position="3241"/>
    </location>
</feature>
<dbReference type="GO" id="GO:0000812">
    <property type="term" value="C:Swr1 complex"/>
    <property type="evidence" value="ECO:0007669"/>
    <property type="project" value="TreeGrafter"/>
</dbReference>
<feature type="compositionally biased region" description="Basic and acidic residues" evidence="13">
    <location>
        <begin position="3578"/>
        <end position="3590"/>
    </location>
</feature>
<comment type="subcellular location">
    <subcellularLocation>
        <location evidence="1">Nucleus</location>
    </subcellularLocation>
</comment>
<dbReference type="SMART" id="SM00490">
    <property type="entry name" value="HELICc"/>
    <property type="match status" value="1"/>
</dbReference>
<feature type="compositionally biased region" description="Basic residues" evidence="13">
    <location>
        <begin position="3014"/>
        <end position="3026"/>
    </location>
</feature>
<keyword evidence="18" id="KW-1185">Reference proteome</keyword>
<keyword evidence="12" id="KW-0539">Nucleus</keyword>
<evidence type="ECO:0000256" key="7">
    <source>
        <dbReference type="ARBA" id="ARBA00022840"/>
    </source>
</evidence>
<evidence type="ECO:0000256" key="9">
    <source>
        <dbReference type="ARBA" id="ARBA00023015"/>
    </source>
</evidence>
<feature type="region of interest" description="Disordered" evidence="13">
    <location>
        <begin position="2777"/>
        <end position="3052"/>
    </location>
</feature>
<reference evidence="17" key="3">
    <citation type="submission" date="2025-09" db="UniProtKB">
        <authorList>
            <consortium name="Ensembl"/>
        </authorList>
    </citation>
    <scope>IDENTIFICATION</scope>
</reference>
<feature type="compositionally biased region" description="Polar residues" evidence="13">
    <location>
        <begin position="3558"/>
        <end position="3569"/>
    </location>
</feature>
<organism evidence="17 18">
    <name type="scientific">Erpetoichthys calabaricus</name>
    <name type="common">Rope fish</name>
    <name type="synonym">Calamoichthys calabaricus</name>
    <dbReference type="NCBI Taxonomy" id="27687"/>
    <lineage>
        <taxon>Eukaryota</taxon>
        <taxon>Metazoa</taxon>
        <taxon>Chordata</taxon>
        <taxon>Craniata</taxon>
        <taxon>Vertebrata</taxon>
        <taxon>Euteleostomi</taxon>
        <taxon>Actinopterygii</taxon>
        <taxon>Polypteriformes</taxon>
        <taxon>Polypteridae</taxon>
        <taxon>Erpetoichthys</taxon>
    </lineage>
</organism>
<feature type="region of interest" description="Disordered" evidence="13">
    <location>
        <begin position="2008"/>
        <end position="2032"/>
    </location>
</feature>
<dbReference type="InterPro" id="IPR038718">
    <property type="entry name" value="SNF2-like_sf"/>
</dbReference>
<name>A0A8C4SH89_ERPCA</name>
<feature type="compositionally biased region" description="Low complexity" evidence="13">
    <location>
        <begin position="3309"/>
        <end position="3321"/>
    </location>
</feature>
<dbReference type="GO" id="GO:0016887">
    <property type="term" value="F:ATP hydrolysis activity"/>
    <property type="evidence" value="ECO:0007669"/>
    <property type="project" value="TreeGrafter"/>
</dbReference>
<dbReference type="GeneTree" id="ENSGT00940000157457"/>
<feature type="compositionally biased region" description="Polar residues" evidence="13">
    <location>
        <begin position="2911"/>
        <end position="2922"/>
    </location>
</feature>
<feature type="compositionally biased region" description="Pro residues" evidence="13">
    <location>
        <begin position="9"/>
        <end position="19"/>
    </location>
</feature>
<feature type="region of interest" description="Disordered" evidence="13">
    <location>
        <begin position="1537"/>
        <end position="1615"/>
    </location>
</feature>
<dbReference type="GO" id="GO:0042393">
    <property type="term" value="F:histone binding"/>
    <property type="evidence" value="ECO:0007669"/>
    <property type="project" value="TreeGrafter"/>
</dbReference>
<evidence type="ECO:0000259" key="15">
    <source>
        <dbReference type="PROSITE" id="PS51194"/>
    </source>
</evidence>
<evidence type="ECO:0000256" key="13">
    <source>
        <dbReference type="SAM" id="MobiDB-lite"/>
    </source>
</evidence>
<dbReference type="Ensembl" id="ENSECRT00000017552.1">
    <property type="protein sequence ID" value="ENSECRP00000017223.1"/>
    <property type="gene ID" value="ENSECRG00000011465.1"/>
</dbReference>
<feature type="compositionally biased region" description="Polar residues" evidence="13">
    <location>
        <begin position="2962"/>
        <end position="2984"/>
    </location>
</feature>
<feature type="compositionally biased region" description="Basic residues" evidence="13">
    <location>
        <begin position="3179"/>
        <end position="3195"/>
    </location>
</feature>
<feature type="region of interest" description="Disordered" evidence="13">
    <location>
        <begin position="1644"/>
        <end position="1663"/>
    </location>
</feature>
<dbReference type="InterPro" id="IPR027417">
    <property type="entry name" value="P-loop_NTPase"/>
</dbReference>
<feature type="compositionally biased region" description="Polar residues" evidence="13">
    <location>
        <begin position="3196"/>
        <end position="3207"/>
    </location>
</feature>
<evidence type="ECO:0000256" key="3">
    <source>
        <dbReference type="ARBA" id="ARBA00022553"/>
    </source>
</evidence>
<feature type="compositionally biased region" description="Low complexity" evidence="13">
    <location>
        <begin position="3509"/>
        <end position="3535"/>
    </location>
</feature>
<evidence type="ECO:0000259" key="14">
    <source>
        <dbReference type="PROSITE" id="PS51192"/>
    </source>
</evidence>
<feature type="compositionally biased region" description="Low complexity" evidence="13">
    <location>
        <begin position="349"/>
        <end position="359"/>
    </location>
</feature>
<dbReference type="SMART" id="SM00573">
    <property type="entry name" value="HSA"/>
    <property type="match status" value="1"/>
</dbReference>
<keyword evidence="10" id="KW-0238">DNA-binding</keyword>
<dbReference type="InterPro" id="IPR000330">
    <property type="entry name" value="SNF2_N"/>
</dbReference>
<feature type="compositionally biased region" description="Acidic residues" evidence="13">
    <location>
        <begin position="418"/>
        <end position="447"/>
    </location>
</feature>
<dbReference type="Gene3D" id="1.20.120.850">
    <property type="entry name" value="SWI2/SNF2 ATPases, N-terminal domain"/>
    <property type="match status" value="1"/>
</dbReference>
<evidence type="ECO:0000256" key="11">
    <source>
        <dbReference type="ARBA" id="ARBA00023163"/>
    </source>
</evidence>
<feature type="compositionally biased region" description="Basic and acidic residues" evidence="13">
    <location>
        <begin position="3472"/>
        <end position="3484"/>
    </location>
</feature>
<evidence type="ECO:0000256" key="12">
    <source>
        <dbReference type="ARBA" id="ARBA00023242"/>
    </source>
</evidence>
<evidence type="ECO:0000256" key="10">
    <source>
        <dbReference type="ARBA" id="ARBA00023125"/>
    </source>
</evidence>
<feature type="region of interest" description="Disordered" evidence="13">
    <location>
        <begin position="1343"/>
        <end position="1378"/>
    </location>
</feature>
<dbReference type="SMART" id="SM00487">
    <property type="entry name" value="DEXDc"/>
    <property type="match status" value="1"/>
</dbReference>
<feature type="compositionally biased region" description="Basic and acidic residues" evidence="13">
    <location>
        <begin position="3087"/>
        <end position="3099"/>
    </location>
</feature>
<feature type="compositionally biased region" description="Pro residues" evidence="13">
    <location>
        <begin position="1015"/>
        <end position="1033"/>
    </location>
</feature>
<dbReference type="SUPFAM" id="SSF52540">
    <property type="entry name" value="P-loop containing nucleoside triphosphate hydrolases"/>
    <property type="match status" value="3"/>
</dbReference>
<dbReference type="InterPro" id="IPR049730">
    <property type="entry name" value="SNF2/RAD54-like_C"/>
</dbReference>
<reference evidence="17" key="1">
    <citation type="submission" date="2021-06" db="EMBL/GenBank/DDBJ databases">
        <authorList>
            <consortium name="Wellcome Sanger Institute Data Sharing"/>
        </authorList>
    </citation>
    <scope>NUCLEOTIDE SEQUENCE [LARGE SCALE GENOMIC DNA]</scope>
</reference>
<dbReference type="SMART" id="SM00384">
    <property type="entry name" value="AT_hook"/>
    <property type="match status" value="5"/>
</dbReference>
<keyword evidence="9" id="KW-0805">Transcription regulation</keyword>
<dbReference type="Pfam" id="PF00271">
    <property type="entry name" value="Helicase_C"/>
    <property type="match status" value="1"/>
</dbReference>
<feature type="compositionally biased region" description="Basic and acidic residues" evidence="13">
    <location>
        <begin position="3109"/>
        <end position="3146"/>
    </location>
</feature>
<dbReference type="GO" id="GO:0140096">
    <property type="term" value="F:catalytic activity, acting on a protein"/>
    <property type="evidence" value="ECO:0007669"/>
    <property type="project" value="UniProtKB-ARBA"/>
</dbReference>
<feature type="compositionally biased region" description="Polar residues" evidence="13">
    <location>
        <begin position="391"/>
        <end position="409"/>
    </location>
</feature>
<dbReference type="PROSITE" id="PS51194">
    <property type="entry name" value="HELICASE_CTER"/>
    <property type="match status" value="1"/>
</dbReference>
<evidence type="ECO:0000256" key="6">
    <source>
        <dbReference type="ARBA" id="ARBA00022806"/>
    </source>
</evidence>
<feature type="compositionally biased region" description="Pro residues" evidence="13">
    <location>
        <begin position="1041"/>
        <end position="1051"/>
    </location>
</feature>
<feature type="compositionally biased region" description="Acidic residues" evidence="13">
    <location>
        <begin position="307"/>
        <end position="333"/>
    </location>
</feature>
<accession>A0A8C4SH89</accession>
<feature type="compositionally biased region" description="Basic residues" evidence="13">
    <location>
        <begin position="3327"/>
        <end position="3337"/>
    </location>
</feature>
<sequence>MEDKMQGNPPLPPQSPPPHDAVLADKVLQLPDDPMMVACSTLISEQVSSASCSSSSCMSAGSPLSYGDSSSSFSMSGERTHFTPLRGPHGKFISPTQLSLSPISLEQSPRPPKWDRSQTHIAEQAKHEADIEHRTAALKREGFWSMKRLSRVPEPSRPKVHWDYLCEEMQWLSADFAQERRWKRGVARKVVRMVMRHHEELRQKEEKAKRDEQAKLRRIASSIAKEVKTFWSNVEKVVQFKQQSRLEEKRKKALDLQLDFIVGQTEKYSDLLSQSLNETVSVNRARRSSSLKDSYPSSLSSSQPPSDDGDFEPHDEEDDEETIEVEEQEEGNDAEAHLREIELLKQEGELPLEQLLQTLPAGVLEDSSGSDEEVEEDDDADESEEEDERQQSQLPNNLKQNKLQTSGNEISVHGHNCEEEEDEEFTANEEEAEDEEETIAAQEEVEGEMNHAEEIEDLLQEGEMSYDQLLQKYAGAYADEFEVPESDGSRQSSEEDESLPDEDEEEEEEEEEEDEVVEDQDENSHFSGTLEVEESDEDSNGDIGVEYLLKSDQTPPQLARANDKGDEQQDLVKSSPTRPKKEITDIAAAAESLQPKGYTLATAQVKTPIPFLLCGTLREYQHIGLDWLVTMYEKKLNGILADEMGLGKTIQTISLLAHLACEKGNWGPHLIIVPTSVMLNWEMEFKRWCPGFKILTYYGAQKERKLKRQGWTKPNAFHVCITSYKLVLQDHQAFRRKNWKYLILDEAQNIKNFKSQRWQSLLNFNSQRRLLLTGTPLQNSLMELWSLMHFLMPHVFQSHREFKEWFSNPLTGMIEGSQEYNENLIKRLHKVLRPFLLRRVKVDVEKQMPKKYEHVIQCRLSKRQRYLYDDFMAQASTRETLASGHFMSVINILMQLRKVCNHPNLFDPRPIHSPFITEGICYTTASLVLRALEPDPMKRVDLGIFDLINLEPRVSHYETDVFLPRKKVTRRLIEEIVDSPDPPPRPKPVKMKVNRMFQPMPKTDGRTVVLVNSPRPAPPPPPPPPPPPLPPAPTAIATPTSTPPPPPPPTAVVPEIASTSSLNMPLLTTTPIAPVPPPPPSAPSLVTLPLPHTVPVLQPPPSTSLSQTSPTPPSFGLPAGQSVAPTISNTCLNQSTVTPILAAPLPTQLHAASSSLSVPFSTPRPTPVAPSAAPSAIAPAVNPAPQLPVLAIRPPVGTATLNPGAVSAVMKPVTVSSPSAPSPQMGTLTSYAVPNASSGAVTQRVLLSPDMQARLPSGEVVSIAQLASLASRPVQTAQGSKPVTFQIQGNKLTLSGAQLHQVTVASQPRQVQGNVVHLVSAGPHLISQPTQMALIQAVTQQSTSQSAAGQPSGSSGATPAAASTTMTLPLTSPQGSSSVITSSGIVKIVVRQAPKDGLPTLAVQPSPRTSPALTAMAPSPGPSSASCAQPKLQPPLAQIRPAVTPAVVPQAVPSTAVLRLPGQINTQPTPNVRAQAAVPSGTVNAVVSTGIVHSAVSMPSQCPVSVRPPVPIKAQQPVVPTVRTTVPPAQTLSPVFAPSTSVSSQHTIPPVTRSVQSSAQVPPQPVRPSPAPQVVVVTQPQPPPPARNNTPTPPPGRSMLRVLQSPGTSSEPGLRLTVRDDNNEIITLRSVDRTSCYTPLAASLTSHRVRPQPPPPPRSPFYMSCLDKNKKQQRKERLDRIILVNEHHCGATPIYGAEVLRLCSFIDIPSASPASGEWHKAGYSNCLAAQMPLDSYRPVQFWEQTVALSEAICNPLQRIEELAGVIDRFIFTIPPVEAPAITMHASHAPPSLLHDQAMFRQRLRIDLSPRTACLHRVVCNMRTQFPDLRLIQYDCGKLQTLHVLLRQLKSNGHRVLIFTQMTRMLDVLEQFLNYHGHIYLRLDGSTRVEQRQALMERFNADKRIFCFILSTRSGGVGVNLTGADTVVFYDSDWNPTMDAQAQDRCHRIGQTRDVHIYRLISERTVEENILKKANQKRMLGDMAIEGGNFTTAFFKQQTIRELFDMTGEERKDAEQQVQASVRSEDEESISSKQASILEQALCKAEDEEDIKAASQAKAEQVAELAEFNENIPLEDGEGPGREEEEELSKAEQEIAALVEQLTPIERYAMNYLEASLEDICKEELKQAEEQVEAARKDLNQAKEEVFRLPPDDEVRPSEETTNRRPRKLKDRGLSTRISERLRTPRVPAREAPNMEEKFEPSVQEKTVDDEREHIRGKEVRLQRSAESPVINQADQVASSPTLSRDLTEQEILLQQAKGRRLTDTGLTPNGGQKPLTDLKVNSEGLNLVALSPNKGSQAYNMEFSADVREIPPSSVEQVPVQHLGKFVEQTSNKEKLITEKERHLHPDVKPQTLIIEETAAHLAEGLSQNVSHVISAPMSTLQLDMKKQGTENPELSVPERSQSQILLPREEPIRKLPVVQQDAMQQTVNEEMLAQPATQNAVETVAQQEYEATVSVKTNPVTAYAAGNPRALQNLERSAPEAPVVDRRAEEALIVIPPKVKDVPCIKDKSDIPQTQDSFIAVSESLVTVSDASASPSCNSVNSTIDTKEKLSINTDHSALHVSPYASEDSSQKSKIDSLDYLLHPNKVHTSDSQKPEEQICMFDQHWKELPEQSDLPIRNVSASEKYGLETSVPQAFVQDVQGETLAENEHIKELATDTVFPKHFDSSQQDNPVSNTHSALCVEDFPNSAAPLEAGDSSISSAFESPKNRPDSSGGTEKTLSPGSDKDSTPVKSPRRRISADGQIYNSRKDDSPAAKVLRKLPGRLITIVEEKELKRKKRGAYKKRANRDEVSSPVASPTSPPSESTPEKFPASHHPLVSSNNSQSDSESTGNFSSPSRDVKDMPVLRNLPVRRRLETESRMAAQLGQKLGRKKKESKDERLSGRKKKLMTSPEMELLSKGSEMSKDLLPQQVQHSPTSFSIIGQAPDKLVGNTPDVPPKRKRGRPPKTPPTVVSPVSFVSQNTSKQQLEAGTPAVSSVSSMTLSPKPPFPSSPISLPTNTLHRTDVECVSPVPKRKRGRPPKHRPKVEEELSPSAHVQNSPSQVTFSSPKLECTPVEVPKCDVRTSPEKINPMQNKVRSPGRPKKIKCDIVEETEKPSPPKKRGRKKIIPEERKESVQEQVEKGNKTGEKLREPYKNRVKEDGKGPKMNRNTQEAIKNLEMAEQLQTKSDYAVTASPGKKKKHHSSLLLKRRSTRASNFLHSSSLEHSSDAEKLEPIKTAAKEDRQREVKRRGRTPKKVIRSTQGSEVRSRSPSTSSGEERNVVPAPRKKGRPRKKRRHVGQHRKSEKSPSSTPAAPRVTRSSGFETSQSQEAESEASSESSERHSGKKRVTRAAKLRLQPSGPTSGKCASVGPQVLANTTTGESGSEASLVMTQSSQTTAAASSDSERSKNVRVRGRLRVAEEENFPSGRRKGAHSSHLTPYSSPKLDLVRRSSALNAAAKLMAMRGRGRAEDTSSVDSSASEMRMPVRHSGEAMRVKHVYEVPRSTRQKPGSLLPPLESRKHKSRTSTTNTQSAASRSRSSSINSSKSQMSKCVQRSDKDGEDDSEDSVSSSEDGTNSKGSVISHPQRTKKRRPRLEQQEDRSDKESSSAVLWGAPSPPE</sequence>
<feature type="compositionally biased region" description="Low complexity" evidence="13">
    <location>
        <begin position="3375"/>
        <end position="3386"/>
    </location>
</feature>
<evidence type="ECO:0000259" key="16">
    <source>
        <dbReference type="PROSITE" id="PS51204"/>
    </source>
</evidence>
<dbReference type="InterPro" id="IPR050520">
    <property type="entry name" value="INO80/SWR1_helicase"/>
</dbReference>
<dbReference type="GO" id="GO:0003677">
    <property type="term" value="F:DNA binding"/>
    <property type="evidence" value="ECO:0007669"/>
    <property type="project" value="UniProtKB-KW"/>
</dbReference>
<feature type="compositionally biased region" description="Low complexity" evidence="13">
    <location>
        <begin position="2793"/>
        <end position="2806"/>
    </location>
</feature>
<feature type="compositionally biased region" description="Acidic residues" evidence="13">
    <location>
        <begin position="368"/>
        <end position="388"/>
    </location>
</feature>
<feature type="compositionally biased region" description="Polar residues" evidence="13">
    <location>
        <begin position="3036"/>
        <end position="3049"/>
    </location>
</feature>
<dbReference type="CDD" id="cd18793">
    <property type="entry name" value="SF2_C_SNF"/>
    <property type="match status" value="1"/>
</dbReference>
<dbReference type="GO" id="GO:0005524">
    <property type="term" value="F:ATP binding"/>
    <property type="evidence" value="ECO:0007669"/>
    <property type="project" value="UniProtKB-KW"/>
</dbReference>
<feature type="region of interest" description="Disordered" evidence="13">
    <location>
        <begin position="2067"/>
        <end position="2089"/>
    </location>
</feature>
<dbReference type="PRINTS" id="PR00929">
    <property type="entry name" value="ATHOOK"/>
</dbReference>
<dbReference type="PROSITE" id="PS51192">
    <property type="entry name" value="HELICASE_ATP_BIND_1"/>
    <property type="match status" value="1"/>
</dbReference>
<feature type="compositionally biased region" description="Basic and acidic residues" evidence="13">
    <location>
        <begin position="2170"/>
        <end position="2179"/>
    </location>
</feature>
<proteinExistence type="inferred from homology"/>
<feature type="compositionally biased region" description="Polar residues" evidence="13">
    <location>
        <begin position="2712"/>
        <end position="2723"/>
    </location>
</feature>
<dbReference type="InterPro" id="IPR001650">
    <property type="entry name" value="Helicase_C-like"/>
</dbReference>
<feature type="compositionally biased region" description="Basic residues" evidence="13">
    <location>
        <begin position="2777"/>
        <end position="2787"/>
    </location>
</feature>
<dbReference type="GeneID" id="114661770"/>
<gene>
    <name evidence="17" type="primary">SRCAP</name>
    <name evidence="17" type="synonym">srcap</name>
</gene>
<dbReference type="FunFam" id="1.20.120.850:FF:000012">
    <property type="entry name" value="protein PHOTOPERIOD-INDEPENDENT EARLY FLOWERING 1 isoform X3"/>
    <property type="match status" value="1"/>
</dbReference>
<feature type="region of interest" description="Disordered" evidence="13">
    <location>
        <begin position="999"/>
        <end position="1052"/>
    </location>
</feature>
<dbReference type="PANTHER" id="PTHR45685:SF1">
    <property type="entry name" value="HELICASE SRCAP"/>
    <property type="match status" value="1"/>
</dbReference>
<dbReference type="FunFam" id="3.40.50.10810:FF:000005">
    <property type="entry name" value="Photoperiod-independent early flowering 1"/>
    <property type="match status" value="1"/>
</dbReference>
<dbReference type="InterPro" id="IPR014012">
    <property type="entry name" value="HSA_dom"/>
</dbReference>
<feature type="region of interest" description="Disordered" evidence="13">
    <location>
        <begin position="3064"/>
        <end position="3429"/>
    </location>
</feature>
<feature type="compositionally biased region" description="Acidic residues" evidence="13">
    <location>
        <begin position="2072"/>
        <end position="2086"/>
    </location>
</feature>
<dbReference type="InterPro" id="IPR017956">
    <property type="entry name" value="AT_hook_DNA-bd_motif"/>
</dbReference>
<feature type="domain" description="Helicase ATP-binding" evidence="14">
    <location>
        <begin position="629"/>
        <end position="794"/>
    </location>
</feature>
<keyword evidence="5" id="KW-0378">Hydrolase</keyword>
<feature type="region of interest" description="Disordered" evidence="13">
    <location>
        <begin position="477"/>
        <end position="580"/>
    </location>
</feature>
<dbReference type="GO" id="GO:0010468">
    <property type="term" value="P:regulation of gene expression"/>
    <property type="evidence" value="ECO:0007669"/>
    <property type="project" value="UniProtKB-ARBA"/>
</dbReference>
<keyword evidence="8" id="KW-0156">Chromatin regulator</keyword>
<dbReference type="Gene3D" id="3.40.50.300">
    <property type="entry name" value="P-loop containing nucleotide triphosphate hydrolases"/>
    <property type="match status" value="1"/>
</dbReference>
<feature type="compositionally biased region" description="Basic residues" evidence="13">
    <location>
        <begin position="3268"/>
        <end position="3287"/>
    </location>
</feature>
<protein>
    <submittedName>
        <fullName evidence="17">Snf2 related CREBBP activator protein</fullName>
    </submittedName>
</protein>
<dbReference type="InterPro" id="IPR014001">
    <property type="entry name" value="Helicase_ATP-bd"/>
</dbReference>
<evidence type="ECO:0000256" key="4">
    <source>
        <dbReference type="ARBA" id="ARBA00022741"/>
    </source>
</evidence>
<dbReference type="RefSeq" id="XP_028670797.1">
    <property type="nucleotide sequence ID" value="XM_028814964.2"/>
</dbReference>
<dbReference type="PANTHER" id="PTHR45685">
    <property type="entry name" value="HELICASE SRCAP-RELATED"/>
    <property type="match status" value="1"/>
</dbReference>
<keyword evidence="6" id="KW-0347">Helicase</keyword>
<dbReference type="Proteomes" id="UP000694620">
    <property type="component" value="Chromosome 12"/>
</dbReference>
<feature type="region of interest" description="Disordered" evidence="13">
    <location>
        <begin position="1"/>
        <end position="21"/>
    </location>
</feature>
<feature type="compositionally biased region" description="Low complexity" evidence="13">
    <location>
        <begin position="1415"/>
        <end position="1430"/>
    </location>
</feature>
<feature type="domain" description="HSA" evidence="16">
    <location>
        <begin position="149"/>
        <end position="221"/>
    </location>
</feature>